<accession>A0AAD9ZD59</accession>
<protein>
    <submittedName>
        <fullName evidence="2">Uncharacterized protein</fullName>
    </submittedName>
</protein>
<dbReference type="EMBL" id="JASNWA010000006">
    <property type="protein sequence ID" value="KAK3174148.1"/>
    <property type="molecule type" value="Genomic_DNA"/>
</dbReference>
<evidence type="ECO:0000313" key="2">
    <source>
        <dbReference type="EMBL" id="KAK3174148.1"/>
    </source>
</evidence>
<keyword evidence="3" id="KW-1185">Reference proteome</keyword>
<dbReference type="Proteomes" id="UP001276659">
    <property type="component" value="Unassembled WGS sequence"/>
</dbReference>
<sequence>MSRQLKPKTHPALNASSSAGKLTHTRNLDGWTPLVKEKLGGWKASTAPKSSQRSVKDPASPDTRPEANIISQSATRKRRRDNGHTVPTLVIDLTDEPLEPVHNKRPRLEGRAPSDTAILEKLSDDLLPAEGSESHCDGAAADFRRLKEQIQHLRHMSVEENTTQAAMIKNLLALVSAVETAVDVREAELRTGLSNLLGTTDDVKEQAMQLTSFSSGISWLVTSLVGAALGRHHALLKDEVQQDAHRRLYENAGHSEDVAVIYK</sequence>
<gene>
    <name evidence="2" type="ORF">OEA41_001392</name>
</gene>
<reference evidence="2" key="1">
    <citation type="submission" date="2022-11" db="EMBL/GenBank/DDBJ databases">
        <title>Chromosomal genome sequence assembly and mating type (MAT) locus characterization of the leprose asexual lichenized fungus Lepraria neglecta (Nyl.) Erichsen.</title>
        <authorList>
            <person name="Allen J.L."/>
            <person name="Pfeffer B."/>
        </authorList>
    </citation>
    <scope>NUCLEOTIDE SEQUENCE</scope>
    <source>
        <strain evidence="2">Allen 5258</strain>
    </source>
</reference>
<proteinExistence type="predicted"/>
<name>A0AAD9ZD59_9LECA</name>
<dbReference type="AlphaFoldDB" id="A0AAD9ZD59"/>
<organism evidence="2 3">
    <name type="scientific">Lepraria neglecta</name>
    <dbReference type="NCBI Taxonomy" id="209136"/>
    <lineage>
        <taxon>Eukaryota</taxon>
        <taxon>Fungi</taxon>
        <taxon>Dikarya</taxon>
        <taxon>Ascomycota</taxon>
        <taxon>Pezizomycotina</taxon>
        <taxon>Lecanoromycetes</taxon>
        <taxon>OSLEUM clade</taxon>
        <taxon>Lecanoromycetidae</taxon>
        <taxon>Lecanorales</taxon>
        <taxon>Lecanorineae</taxon>
        <taxon>Stereocaulaceae</taxon>
        <taxon>Lepraria</taxon>
    </lineage>
</organism>
<feature type="region of interest" description="Disordered" evidence="1">
    <location>
        <begin position="1"/>
        <end position="87"/>
    </location>
</feature>
<comment type="caution">
    <text evidence="2">The sequence shown here is derived from an EMBL/GenBank/DDBJ whole genome shotgun (WGS) entry which is preliminary data.</text>
</comment>
<evidence type="ECO:0000313" key="3">
    <source>
        <dbReference type="Proteomes" id="UP001276659"/>
    </source>
</evidence>
<evidence type="ECO:0000256" key="1">
    <source>
        <dbReference type="SAM" id="MobiDB-lite"/>
    </source>
</evidence>